<dbReference type="Gene3D" id="1.10.10.10">
    <property type="entry name" value="Winged helix-like DNA-binding domain superfamily/Winged helix DNA-binding domain"/>
    <property type="match status" value="1"/>
</dbReference>
<sequence>MTTDPTPTATDGFNPTIHAPNRLRICAALDAAGPGGQVEFATVQDKLGVSASVLSKQVGVLVDEGYVHQTRATRDRRQRVWLSLTKEGRAAYEAHVAALRAIVEG</sequence>
<dbReference type="PANTHER" id="PTHR37318">
    <property type="entry name" value="BSL7504 PROTEIN"/>
    <property type="match status" value="1"/>
</dbReference>
<gene>
    <name evidence="2" type="ORF">O4J56_10160</name>
</gene>
<dbReference type="EMBL" id="JAQFWQ010000022">
    <property type="protein sequence ID" value="MDA2810999.1"/>
    <property type="molecule type" value="Genomic_DNA"/>
</dbReference>
<dbReference type="InterPro" id="IPR027395">
    <property type="entry name" value="WH_DNA-bd_dom"/>
</dbReference>
<dbReference type="InterPro" id="IPR036388">
    <property type="entry name" value="WH-like_DNA-bd_sf"/>
</dbReference>
<name>A0ABT4U230_9ACTN</name>
<protein>
    <submittedName>
        <fullName evidence="2">Transcriptional regulator</fullName>
    </submittedName>
</protein>
<reference evidence="2 3" key="1">
    <citation type="submission" date="2023-01" db="EMBL/GenBank/DDBJ databases">
        <title>Draft genome sequence of Nocardiopsis sp. RSe5-2 isolated from halophytes.</title>
        <authorList>
            <person name="Duangmal K."/>
            <person name="Chantavorakit T."/>
        </authorList>
    </citation>
    <scope>NUCLEOTIDE SEQUENCE [LARGE SCALE GENOMIC DNA]</scope>
    <source>
        <strain evidence="2 3">RSe5-2</strain>
    </source>
</reference>
<feature type="domain" description="Winged helix DNA-binding" evidence="1">
    <location>
        <begin position="35"/>
        <end position="103"/>
    </location>
</feature>
<evidence type="ECO:0000313" key="2">
    <source>
        <dbReference type="EMBL" id="MDA2810999.1"/>
    </source>
</evidence>
<dbReference type="Pfam" id="PF13601">
    <property type="entry name" value="HTH_34"/>
    <property type="match status" value="1"/>
</dbReference>
<dbReference type="SUPFAM" id="SSF46785">
    <property type="entry name" value="Winged helix' DNA-binding domain"/>
    <property type="match status" value="1"/>
</dbReference>
<dbReference type="InterPro" id="IPR036390">
    <property type="entry name" value="WH_DNA-bd_sf"/>
</dbReference>
<evidence type="ECO:0000313" key="3">
    <source>
        <dbReference type="Proteomes" id="UP001527866"/>
    </source>
</evidence>
<accession>A0ABT4U230</accession>
<dbReference type="RefSeq" id="WP_270685438.1">
    <property type="nucleotide sequence ID" value="NZ_JAQFWQ010000022.1"/>
</dbReference>
<dbReference type="PANTHER" id="PTHR37318:SF1">
    <property type="entry name" value="BSL7504 PROTEIN"/>
    <property type="match status" value="1"/>
</dbReference>
<proteinExistence type="predicted"/>
<keyword evidence="3" id="KW-1185">Reference proteome</keyword>
<organism evidence="2 3">
    <name type="scientific">Nocardiopsis endophytica</name>
    <dbReference type="NCBI Taxonomy" id="3018445"/>
    <lineage>
        <taxon>Bacteria</taxon>
        <taxon>Bacillati</taxon>
        <taxon>Actinomycetota</taxon>
        <taxon>Actinomycetes</taxon>
        <taxon>Streptosporangiales</taxon>
        <taxon>Nocardiopsidaceae</taxon>
        <taxon>Nocardiopsis</taxon>
    </lineage>
</organism>
<dbReference type="Proteomes" id="UP001527866">
    <property type="component" value="Unassembled WGS sequence"/>
</dbReference>
<evidence type="ECO:0000259" key="1">
    <source>
        <dbReference type="Pfam" id="PF13601"/>
    </source>
</evidence>
<comment type="caution">
    <text evidence="2">The sequence shown here is derived from an EMBL/GenBank/DDBJ whole genome shotgun (WGS) entry which is preliminary data.</text>
</comment>